<organism evidence="3 4">
    <name type="scientific">Candidatus Vogelbacteria bacterium CG10_big_fil_rev_8_21_14_0_10_51_16</name>
    <dbReference type="NCBI Taxonomy" id="1975045"/>
    <lineage>
        <taxon>Bacteria</taxon>
        <taxon>Candidatus Vogeliibacteriota</taxon>
    </lineage>
</organism>
<feature type="transmembrane region" description="Helical" evidence="1">
    <location>
        <begin position="112"/>
        <end position="133"/>
    </location>
</feature>
<evidence type="ECO:0000313" key="4">
    <source>
        <dbReference type="Proteomes" id="UP000228767"/>
    </source>
</evidence>
<keyword evidence="1" id="KW-0812">Transmembrane</keyword>
<keyword evidence="1" id="KW-1133">Transmembrane helix</keyword>
<protein>
    <submittedName>
        <fullName evidence="3">Cytochrome B</fullName>
    </submittedName>
</protein>
<dbReference type="InterPro" id="IPR051311">
    <property type="entry name" value="DedA_domain"/>
</dbReference>
<accession>A0A2H0REU8</accession>
<evidence type="ECO:0000256" key="1">
    <source>
        <dbReference type="SAM" id="Phobius"/>
    </source>
</evidence>
<dbReference type="EMBL" id="PCYI01000006">
    <property type="protein sequence ID" value="PIR45081.1"/>
    <property type="molecule type" value="Genomic_DNA"/>
</dbReference>
<feature type="domain" description="VTT" evidence="2">
    <location>
        <begin position="61"/>
        <end position="163"/>
    </location>
</feature>
<feature type="transmembrane region" description="Helical" evidence="1">
    <location>
        <begin position="61"/>
        <end position="92"/>
    </location>
</feature>
<dbReference type="GO" id="GO:0005886">
    <property type="term" value="C:plasma membrane"/>
    <property type="evidence" value="ECO:0007669"/>
    <property type="project" value="TreeGrafter"/>
</dbReference>
<dbReference type="AlphaFoldDB" id="A0A2H0REU8"/>
<proteinExistence type="predicted"/>
<dbReference type="Proteomes" id="UP000228767">
    <property type="component" value="Unassembled WGS sequence"/>
</dbReference>
<feature type="transmembrane region" description="Helical" evidence="1">
    <location>
        <begin position="140"/>
        <end position="161"/>
    </location>
</feature>
<dbReference type="PANTHER" id="PTHR42709">
    <property type="entry name" value="ALKALINE PHOSPHATASE LIKE PROTEIN"/>
    <property type="match status" value="1"/>
</dbReference>
<evidence type="ECO:0000259" key="2">
    <source>
        <dbReference type="Pfam" id="PF09335"/>
    </source>
</evidence>
<sequence length="195" mass="21510">MLLLNKLRDRLVSWVTRYADHEHGERYLAIVSFIEAIFFPIPPDPLILPLATKQPMRWRQIALTTALASVLGGVIGYGIGAVAFGALGAPLLEWYGKTEAFEALGVAFNDNVFITIFLAGFTPIPFKVFTLAAGFFHVNFLLFVVAALISRGLRFAIVAWVGARYGELIGSLLYKYFNMATALTAVLVLAYLLLH</sequence>
<dbReference type="Pfam" id="PF09335">
    <property type="entry name" value="VTT_dom"/>
    <property type="match status" value="1"/>
</dbReference>
<reference evidence="3 4" key="1">
    <citation type="submission" date="2017-09" db="EMBL/GenBank/DDBJ databases">
        <title>Depth-based differentiation of microbial function through sediment-hosted aquifers and enrichment of novel symbionts in the deep terrestrial subsurface.</title>
        <authorList>
            <person name="Probst A.J."/>
            <person name="Ladd B."/>
            <person name="Jarett J.K."/>
            <person name="Geller-Mcgrath D.E."/>
            <person name="Sieber C.M."/>
            <person name="Emerson J.B."/>
            <person name="Anantharaman K."/>
            <person name="Thomas B.C."/>
            <person name="Malmstrom R."/>
            <person name="Stieglmeier M."/>
            <person name="Klingl A."/>
            <person name="Woyke T."/>
            <person name="Ryan C.M."/>
            <person name="Banfield J.F."/>
        </authorList>
    </citation>
    <scope>NUCLEOTIDE SEQUENCE [LARGE SCALE GENOMIC DNA]</scope>
    <source>
        <strain evidence="3">CG10_big_fil_rev_8_21_14_0_10_51_16</strain>
    </source>
</reference>
<keyword evidence="1" id="KW-0472">Membrane</keyword>
<gene>
    <name evidence="3" type="ORF">COV10_00965</name>
</gene>
<dbReference type="PANTHER" id="PTHR42709:SF11">
    <property type="entry name" value="DEDA FAMILY PROTEIN"/>
    <property type="match status" value="1"/>
</dbReference>
<comment type="caution">
    <text evidence="3">The sequence shown here is derived from an EMBL/GenBank/DDBJ whole genome shotgun (WGS) entry which is preliminary data.</text>
</comment>
<feature type="transmembrane region" description="Helical" evidence="1">
    <location>
        <begin position="173"/>
        <end position="194"/>
    </location>
</feature>
<name>A0A2H0REU8_9BACT</name>
<evidence type="ECO:0000313" key="3">
    <source>
        <dbReference type="EMBL" id="PIR45081.1"/>
    </source>
</evidence>
<dbReference type="InterPro" id="IPR032816">
    <property type="entry name" value="VTT_dom"/>
</dbReference>